<dbReference type="InterPro" id="IPR050277">
    <property type="entry name" value="Sodium:Solute_Symporter"/>
</dbReference>
<dbReference type="KEGG" id="dat:HRM2_24240"/>
<keyword evidence="6 8" id="KW-0472">Membrane</keyword>
<feature type="transmembrane region" description="Helical" evidence="8">
    <location>
        <begin position="381"/>
        <end position="401"/>
    </location>
</feature>
<feature type="transmembrane region" description="Helical" evidence="8">
    <location>
        <begin position="210"/>
        <end position="234"/>
    </location>
</feature>
<evidence type="ECO:0000256" key="7">
    <source>
        <dbReference type="RuleBase" id="RU362091"/>
    </source>
</evidence>
<dbReference type="Pfam" id="PF00474">
    <property type="entry name" value="SSF"/>
    <property type="match status" value="1"/>
</dbReference>
<evidence type="ECO:0000256" key="4">
    <source>
        <dbReference type="ARBA" id="ARBA00022692"/>
    </source>
</evidence>
<dbReference type="AlphaFoldDB" id="C0QFV0"/>
<evidence type="ECO:0000256" key="2">
    <source>
        <dbReference type="ARBA" id="ARBA00006434"/>
    </source>
</evidence>
<keyword evidence="4 8" id="KW-0812">Transmembrane</keyword>
<feature type="transmembrane region" description="Helical" evidence="8">
    <location>
        <begin position="288"/>
        <end position="311"/>
    </location>
</feature>
<evidence type="ECO:0000256" key="8">
    <source>
        <dbReference type="SAM" id="Phobius"/>
    </source>
</evidence>
<organism evidence="9 10">
    <name type="scientific">Desulforapulum autotrophicum (strain ATCC 43914 / DSM 3382 / VKM B-1955 / HRM2)</name>
    <name type="common">Desulfobacterium autotrophicum</name>
    <dbReference type="NCBI Taxonomy" id="177437"/>
    <lineage>
        <taxon>Bacteria</taxon>
        <taxon>Pseudomonadati</taxon>
        <taxon>Thermodesulfobacteriota</taxon>
        <taxon>Desulfobacteria</taxon>
        <taxon>Desulfobacterales</taxon>
        <taxon>Desulfobacteraceae</taxon>
        <taxon>Desulforapulum</taxon>
    </lineage>
</organism>
<feature type="transmembrane region" description="Helical" evidence="8">
    <location>
        <begin position="30"/>
        <end position="52"/>
    </location>
</feature>
<proteinExistence type="inferred from homology"/>
<feature type="transmembrane region" description="Helical" evidence="8">
    <location>
        <begin position="73"/>
        <end position="95"/>
    </location>
</feature>
<name>C0QFV0_DESAH</name>
<keyword evidence="3" id="KW-0813">Transport</keyword>
<evidence type="ECO:0000256" key="3">
    <source>
        <dbReference type="ARBA" id="ARBA00022448"/>
    </source>
</evidence>
<dbReference type="InterPro" id="IPR001734">
    <property type="entry name" value="Na/solute_symporter"/>
</dbReference>
<feature type="transmembrane region" description="Helical" evidence="8">
    <location>
        <begin position="182"/>
        <end position="203"/>
    </location>
</feature>
<comment type="subcellular location">
    <subcellularLocation>
        <location evidence="1">Membrane</location>
        <topology evidence="1">Multi-pass membrane protein</topology>
    </subcellularLocation>
</comment>
<dbReference type="HOGENOM" id="CLU_018808_15_3_7"/>
<reference evidence="9 10" key="1">
    <citation type="journal article" date="2009" name="Environ. Microbiol.">
        <title>Genome sequence of Desulfobacterium autotrophicum HRM2, a marine sulfate reducer oxidizing organic carbon completely to carbon dioxide.</title>
        <authorList>
            <person name="Strittmatter A.W."/>
            <person name="Liesegang H."/>
            <person name="Rabus R."/>
            <person name="Decker I."/>
            <person name="Amann J."/>
            <person name="Andres S."/>
            <person name="Henne A."/>
            <person name="Fricke W.F."/>
            <person name="Martinez-Arias R."/>
            <person name="Bartels D."/>
            <person name="Goesmann A."/>
            <person name="Krause L."/>
            <person name="Puehler A."/>
            <person name="Klenk H.P."/>
            <person name="Richter M."/>
            <person name="Schuler M."/>
            <person name="Gloeckner F.O."/>
            <person name="Meyerdierks A."/>
            <person name="Gottschalk G."/>
            <person name="Amann R."/>
        </authorList>
    </citation>
    <scope>NUCLEOTIDE SEQUENCE [LARGE SCALE GENOMIC DNA]</scope>
    <source>
        <strain evidence="10">ATCC 43914 / DSM 3382 / HRM2</strain>
    </source>
</reference>
<dbReference type="PROSITE" id="PS50283">
    <property type="entry name" value="NA_SOLUT_SYMP_3"/>
    <property type="match status" value="1"/>
</dbReference>
<dbReference type="PANTHER" id="PTHR48086">
    <property type="entry name" value="SODIUM/PROLINE SYMPORTER-RELATED"/>
    <property type="match status" value="1"/>
</dbReference>
<feature type="transmembrane region" description="Helical" evidence="8">
    <location>
        <begin position="254"/>
        <end position="276"/>
    </location>
</feature>
<keyword evidence="10" id="KW-1185">Reference proteome</keyword>
<dbReference type="PANTHER" id="PTHR48086:SF7">
    <property type="entry name" value="SODIUM-SOLUTE SYMPORTER-RELATED"/>
    <property type="match status" value="1"/>
</dbReference>
<evidence type="ECO:0000256" key="6">
    <source>
        <dbReference type="ARBA" id="ARBA00023136"/>
    </source>
</evidence>
<evidence type="ECO:0000256" key="1">
    <source>
        <dbReference type="ARBA" id="ARBA00004141"/>
    </source>
</evidence>
<feature type="transmembrane region" description="Helical" evidence="8">
    <location>
        <begin position="143"/>
        <end position="170"/>
    </location>
</feature>
<dbReference type="eggNOG" id="COG0591">
    <property type="taxonomic scope" value="Bacteria"/>
</dbReference>
<feature type="transmembrane region" description="Helical" evidence="8">
    <location>
        <begin position="331"/>
        <end position="360"/>
    </location>
</feature>
<dbReference type="Gene3D" id="1.20.1730.10">
    <property type="entry name" value="Sodium/glucose cotransporter"/>
    <property type="match status" value="1"/>
</dbReference>
<dbReference type="EMBL" id="CP001087">
    <property type="protein sequence ID" value="ACN15518.1"/>
    <property type="molecule type" value="Genomic_DNA"/>
</dbReference>
<sequence length="458" mass="48866">MTLESCKDRISRVYRFLHQFCWEPGGRVEYYLYIAVFIFSFVTFCILVLGKSRKVKTGQDFSLAGRSLTATQVSWVIIGTLVGGVSTIGTVQTAYDHGITAWIFTLGSGISCFVLGCFFAVALRREQVATVSEFLGRYFGERFRYYTSFFNSLGMFIHIIAQYLAAMAILESVFGFSQGVSMGVTIILMAVFVLSGGIAGAGAVGKIKFFMLYGIMILSAGLALYRGGGIGSIIDGLPAAGGYLDFFAPGVTPTLVDLGSMVAGVLSTQIYLQAIFSAKTVQQARNGAFLSAMVIPPIGILGVIIGLYLRANFPQLEGGSAQALPFFFKLALPPAVAAFCSAGLLLVILGTGSGLVLGVATNLCLDGLQTIQGKDKNSTHSLAAARFCALAVLISSAGFVFTGFDRAILQWSYLSMGLRGASVFVGLCAAIFMENHLGSKGLRPILYFLPIAYLALNF</sequence>
<feature type="transmembrane region" description="Helical" evidence="8">
    <location>
        <begin position="413"/>
        <end position="433"/>
    </location>
</feature>
<dbReference type="GO" id="GO:0005886">
    <property type="term" value="C:plasma membrane"/>
    <property type="evidence" value="ECO:0007669"/>
    <property type="project" value="TreeGrafter"/>
</dbReference>
<protein>
    <submittedName>
        <fullName evidence="9">PutP</fullName>
    </submittedName>
</protein>
<keyword evidence="5 8" id="KW-1133">Transmembrane helix</keyword>
<evidence type="ECO:0000313" key="9">
    <source>
        <dbReference type="EMBL" id="ACN15518.1"/>
    </source>
</evidence>
<dbReference type="STRING" id="177437.HRM2_24240"/>
<dbReference type="Proteomes" id="UP000000442">
    <property type="component" value="Chromosome"/>
</dbReference>
<gene>
    <name evidence="9" type="primary">putP</name>
    <name evidence="9" type="ordered locus">HRM2_24240</name>
</gene>
<comment type="similarity">
    <text evidence="2 7">Belongs to the sodium:solute symporter (SSF) (TC 2.A.21) family.</text>
</comment>
<evidence type="ECO:0000313" key="10">
    <source>
        <dbReference type="Proteomes" id="UP000000442"/>
    </source>
</evidence>
<accession>C0QFV0</accession>
<feature type="transmembrane region" description="Helical" evidence="8">
    <location>
        <begin position="101"/>
        <end position="123"/>
    </location>
</feature>
<dbReference type="GO" id="GO:0022857">
    <property type="term" value="F:transmembrane transporter activity"/>
    <property type="evidence" value="ECO:0007669"/>
    <property type="project" value="InterPro"/>
</dbReference>
<evidence type="ECO:0000256" key="5">
    <source>
        <dbReference type="ARBA" id="ARBA00022989"/>
    </source>
</evidence>
<dbReference type="InterPro" id="IPR038377">
    <property type="entry name" value="Na/Glc_symporter_sf"/>
</dbReference>